<name>A0A843UBH3_COLES</name>
<feature type="compositionally biased region" description="Polar residues" evidence="1">
    <location>
        <begin position="1"/>
        <end position="15"/>
    </location>
</feature>
<organism evidence="2 3">
    <name type="scientific">Colocasia esculenta</name>
    <name type="common">Wild taro</name>
    <name type="synonym">Arum esculentum</name>
    <dbReference type="NCBI Taxonomy" id="4460"/>
    <lineage>
        <taxon>Eukaryota</taxon>
        <taxon>Viridiplantae</taxon>
        <taxon>Streptophyta</taxon>
        <taxon>Embryophyta</taxon>
        <taxon>Tracheophyta</taxon>
        <taxon>Spermatophyta</taxon>
        <taxon>Magnoliopsida</taxon>
        <taxon>Liliopsida</taxon>
        <taxon>Araceae</taxon>
        <taxon>Aroideae</taxon>
        <taxon>Colocasieae</taxon>
        <taxon>Colocasia</taxon>
    </lineage>
</organism>
<gene>
    <name evidence="2" type="ORF">Taro_011651</name>
</gene>
<sequence length="112" mass="12136">MVVRTSTLSHFQSSRGWPGTPRTVRSSTRRRPANPVSHCLAPCGPGTTWRGQAWDRTTGCTPGGGDGAVGEDPVASSGFPFSVYITLGVRLLSSDRVRARRRRWGGRRGPRS</sequence>
<evidence type="ECO:0000313" key="2">
    <source>
        <dbReference type="EMBL" id="MQL79224.1"/>
    </source>
</evidence>
<accession>A0A843UBH3</accession>
<comment type="caution">
    <text evidence="2">The sequence shown here is derived from an EMBL/GenBank/DDBJ whole genome shotgun (WGS) entry which is preliminary data.</text>
</comment>
<evidence type="ECO:0000256" key="1">
    <source>
        <dbReference type="SAM" id="MobiDB-lite"/>
    </source>
</evidence>
<feature type="region of interest" description="Disordered" evidence="1">
    <location>
        <begin position="1"/>
        <end position="37"/>
    </location>
</feature>
<protein>
    <submittedName>
        <fullName evidence="2">Uncharacterized protein</fullName>
    </submittedName>
</protein>
<evidence type="ECO:0000313" key="3">
    <source>
        <dbReference type="Proteomes" id="UP000652761"/>
    </source>
</evidence>
<dbReference type="AlphaFoldDB" id="A0A843UBH3"/>
<dbReference type="Proteomes" id="UP000652761">
    <property type="component" value="Unassembled WGS sequence"/>
</dbReference>
<reference evidence="2" key="1">
    <citation type="submission" date="2017-07" db="EMBL/GenBank/DDBJ databases">
        <title>Taro Niue Genome Assembly and Annotation.</title>
        <authorList>
            <person name="Atibalentja N."/>
            <person name="Keating K."/>
            <person name="Fields C.J."/>
        </authorList>
    </citation>
    <scope>NUCLEOTIDE SEQUENCE</scope>
    <source>
        <strain evidence="2">Niue_2</strain>
        <tissue evidence="2">Leaf</tissue>
    </source>
</reference>
<proteinExistence type="predicted"/>
<dbReference type="EMBL" id="NMUH01000441">
    <property type="protein sequence ID" value="MQL79224.1"/>
    <property type="molecule type" value="Genomic_DNA"/>
</dbReference>
<keyword evidence="3" id="KW-1185">Reference proteome</keyword>